<protein>
    <submittedName>
        <fullName evidence="2">Uncharacterized protein</fullName>
    </submittedName>
</protein>
<keyword evidence="3" id="KW-1185">Reference proteome</keyword>
<proteinExistence type="predicted"/>
<evidence type="ECO:0000256" key="1">
    <source>
        <dbReference type="SAM" id="MobiDB-lite"/>
    </source>
</evidence>
<feature type="region of interest" description="Disordered" evidence="1">
    <location>
        <begin position="132"/>
        <end position="190"/>
    </location>
</feature>
<feature type="compositionally biased region" description="Polar residues" evidence="1">
    <location>
        <begin position="60"/>
        <end position="83"/>
    </location>
</feature>
<sequence>MASHSPRSSLSKVLYLHYTGDPDVILRISNCAFTDDKTRYYYVVAALGSSVASRLFSTSGTFQGHHSTPVRSQPNPPFSQSSCPRRHSRPKSTIRFNRLVSPTLSHNNTPAPITPVSPRPRLRNTQVLGRLSQRRLSGNKVKRGSRLDLDSGTPEAPLRKTLTRNERWTRRASSPQNKHSACFGLGPSRS</sequence>
<evidence type="ECO:0000313" key="3">
    <source>
        <dbReference type="Proteomes" id="UP001221898"/>
    </source>
</evidence>
<feature type="region of interest" description="Disordered" evidence="1">
    <location>
        <begin position="60"/>
        <end position="92"/>
    </location>
</feature>
<gene>
    <name evidence="2" type="ORF">AAFF_G00150570</name>
</gene>
<evidence type="ECO:0000313" key="2">
    <source>
        <dbReference type="EMBL" id="KAJ8387756.1"/>
    </source>
</evidence>
<dbReference type="EMBL" id="JAINUG010000206">
    <property type="protein sequence ID" value="KAJ8387756.1"/>
    <property type="molecule type" value="Genomic_DNA"/>
</dbReference>
<accession>A0AAD7RRQ4</accession>
<name>A0AAD7RRQ4_9TELE</name>
<dbReference type="AlphaFoldDB" id="A0AAD7RRQ4"/>
<dbReference type="Proteomes" id="UP001221898">
    <property type="component" value="Unassembled WGS sequence"/>
</dbReference>
<comment type="caution">
    <text evidence="2">The sequence shown here is derived from an EMBL/GenBank/DDBJ whole genome shotgun (WGS) entry which is preliminary data.</text>
</comment>
<reference evidence="2" key="1">
    <citation type="journal article" date="2023" name="Science">
        <title>Genome structures resolve the early diversification of teleost fishes.</title>
        <authorList>
            <person name="Parey E."/>
            <person name="Louis A."/>
            <person name="Montfort J."/>
            <person name="Bouchez O."/>
            <person name="Roques C."/>
            <person name="Iampietro C."/>
            <person name="Lluch J."/>
            <person name="Castinel A."/>
            <person name="Donnadieu C."/>
            <person name="Desvignes T."/>
            <person name="Floi Bucao C."/>
            <person name="Jouanno E."/>
            <person name="Wen M."/>
            <person name="Mejri S."/>
            <person name="Dirks R."/>
            <person name="Jansen H."/>
            <person name="Henkel C."/>
            <person name="Chen W.J."/>
            <person name="Zahm M."/>
            <person name="Cabau C."/>
            <person name="Klopp C."/>
            <person name="Thompson A.W."/>
            <person name="Robinson-Rechavi M."/>
            <person name="Braasch I."/>
            <person name="Lecointre G."/>
            <person name="Bobe J."/>
            <person name="Postlethwait J.H."/>
            <person name="Berthelot C."/>
            <person name="Roest Crollius H."/>
            <person name="Guiguen Y."/>
        </authorList>
    </citation>
    <scope>NUCLEOTIDE SEQUENCE</scope>
    <source>
        <strain evidence="2">NC1722</strain>
    </source>
</reference>
<organism evidence="2 3">
    <name type="scientific">Aldrovandia affinis</name>
    <dbReference type="NCBI Taxonomy" id="143900"/>
    <lineage>
        <taxon>Eukaryota</taxon>
        <taxon>Metazoa</taxon>
        <taxon>Chordata</taxon>
        <taxon>Craniata</taxon>
        <taxon>Vertebrata</taxon>
        <taxon>Euteleostomi</taxon>
        <taxon>Actinopterygii</taxon>
        <taxon>Neopterygii</taxon>
        <taxon>Teleostei</taxon>
        <taxon>Notacanthiformes</taxon>
        <taxon>Halosauridae</taxon>
        <taxon>Aldrovandia</taxon>
    </lineage>
</organism>